<dbReference type="Proteomes" id="UP001175227">
    <property type="component" value="Unassembled WGS sequence"/>
</dbReference>
<accession>A0AA39U5L5</accession>
<dbReference type="Gene3D" id="3.20.20.100">
    <property type="entry name" value="NADP-dependent oxidoreductase domain"/>
    <property type="match status" value="1"/>
</dbReference>
<proteinExistence type="predicted"/>
<reference evidence="3" key="1">
    <citation type="submission" date="2023-06" db="EMBL/GenBank/DDBJ databases">
        <authorList>
            <consortium name="Lawrence Berkeley National Laboratory"/>
            <person name="Ahrendt S."/>
            <person name="Sahu N."/>
            <person name="Indic B."/>
            <person name="Wong-Bajracharya J."/>
            <person name="Merenyi Z."/>
            <person name="Ke H.-M."/>
            <person name="Monk M."/>
            <person name="Kocsube S."/>
            <person name="Drula E."/>
            <person name="Lipzen A."/>
            <person name="Balint B."/>
            <person name="Henrissat B."/>
            <person name="Andreopoulos B."/>
            <person name="Martin F.M."/>
            <person name="Harder C.B."/>
            <person name="Rigling D."/>
            <person name="Ford K.L."/>
            <person name="Foster G.D."/>
            <person name="Pangilinan J."/>
            <person name="Papanicolaou A."/>
            <person name="Barry K."/>
            <person name="LaButti K."/>
            <person name="Viragh M."/>
            <person name="Koriabine M."/>
            <person name="Yan M."/>
            <person name="Riley R."/>
            <person name="Champramary S."/>
            <person name="Plett K.L."/>
            <person name="Tsai I.J."/>
            <person name="Slot J."/>
            <person name="Sipos G."/>
            <person name="Plett J."/>
            <person name="Nagy L.G."/>
            <person name="Grigoriev I.V."/>
        </authorList>
    </citation>
    <scope>NUCLEOTIDE SEQUENCE</scope>
    <source>
        <strain evidence="3">ICMP 16352</strain>
    </source>
</reference>
<dbReference type="InterPro" id="IPR023210">
    <property type="entry name" value="NADP_OxRdtase_dom"/>
</dbReference>
<dbReference type="Pfam" id="PF00248">
    <property type="entry name" value="Aldo_ket_red"/>
    <property type="match status" value="1"/>
</dbReference>
<keyword evidence="4" id="KW-1185">Reference proteome</keyword>
<dbReference type="EMBL" id="JAUEPR010000054">
    <property type="protein sequence ID" value="KAK0471149.1"/>
    <property type="molecule type" value="Genomic_DNA"/>
</dbReference>
<protein>
    <submittedName>
        <fullName evidence="3">NADP-dependent oxidoreductase domain-containing protein</fullName>
    </submittedName>
</protein>
<dbReference type="PANTHER" id="PTHR43364">
    <property type="entry name" value="NADH-SPECIFIC METHYLGLYOXAL REDUCTASE-RELATED"/>
    <property type="match status" value="1"/>
</dbReference>
<dbReference type="GO" id="GO:0016491">
    <property type="term" value="F:oxidoreductase activity"/>
    <property type="evidence" value="ECO:0007669"/>
    <property type="project" value="UniProtKB-KW"/>
</dbReference>
<feature type="domain" description="NADP-dependent oxidoreductase" evidence="2">
    <location>
        <begin position="15"/>
        <end position="343"/>
    </location>
</feature>
<gene>
    <name evidence="3" type="ORF">IW261DRAFT_1572373</name>
</gene>
<keyword evidence="1" id="KW-0560">Oxidoreductase</keyword>
<name>A0AA39U5L5_9AGAR</name>
<evidence type="ECO:0000313" key="4">
    <source>
        <dbReference type="Proteomes" id="UP001175227"/>
    </source>
</evidence>
<comment type="caution">
    <text evidence="3">The sequence shown here is derived from an EMBL/GenBank/DDBJ whole genome shotgun (WGS) entry which is preliminary data.</text>
</comment>
<dbReference type="AlphaFoldDB" id="A0AA39U5L5"/>
<evidence type="ECO:0000313" key="3">
    <source>
        <dbReference type="EMBL" id="KAK0471149.1"/>
    </source>
</evidence>
<evidence type="ECO:0000256" key="1">
    <source>
        <dbReference type="ARBA" id="ARBA00023002"/>
    </source>
</evidence>
<dbReference type="PANTHER" id="PTHR43364:SF4">
    <property type="entry name" value="NAD(P)-LINKED OXIDOREDUCTASE SUPERFAMILY PROTEIN"/>
    <property type="match status" value="1"/>
</dbReference>
<dbReference type="InterPro" id="IPR050523">
    <property type="entry name" value="AKR_Detox_Biosynth"/>
</dbReference>
<evidence type="ECO:0000259" key="2">
    <source>
        <dbReference type="Pfam" id="PF00248"/>
    </source>
</evidence>
<sequence length="352" mass="39433">MSAVTLGSSELKVSKIILGCALYGSPDCLGRVQDEEESIKQIKTAFDAGINTFDTSNMYSNEQSEVILGKAIRQENLPRDRIAVMTKVFHPVSLDVDGCVDGEAAEHAGSHGYANQYSLAREDIFYSIKKSLERLQLDYIDVLHCHEYDASTPTHETMQALHDAVKAGWVRYVGMSNCRAWQFYVMQSHAVNNALTPFISMQNDYNLLYHQDEHEMLPTLKFLDVSFLPLSSLVNGAMSMPLDQQLALPADNMVPGGRQEWHNTIITRLEEIALQKNITMTEVAVAWSMRHERQYPETPYSSLSNPVGVGALILSGPTTRQLLDAIRGVDVLLTPADVEYLEEPYVPQKLRH</sequence>
<organism evidence="3 4">
    <name type="scientific">Armillaria novae-zelandiae</name>
    <dbReference type="NCBI Taxonomy" id="153914"/>
    <lineage>
        <taxon>Eukaryota</taxon>
        <taxon>Fungi</taxon>
        <taxon>Dikarya</taxon>
        <taxon>Basidiomycota</taxon>
        <taxon>Agaricomycotina</taxon>
        <taxon>Agaricomycetes</taxon>
        <taxon>Agaricomycetidae</taxon>
        <taxon>Agaricales</taxon>
        <taxon>Marasmiineae</taxon>
        <taxon>Physalacriaceae</taxon>
        <taxon>Armillaria</taxon>
    </lineage>
</organism>
<dbReference type="InterPro" id="IPR036812">
    <property type="entry name" value="NAD(P)_OxRdtase_dom_sf"/>
</dbReference>
<dbReference type="SUPFAM" id="SSF51430">
    <property type="entry name" value="NAD(P)-linked oxidoreductase"/>
    <property type="match status" value="1"/>
</dbReference>